<dbReference type="InterPro" id="IPR023346">
    <property type="entry name" value="Lysozyme-like_dom_sf"/>
</dbReference>
<proteinExistence type="predicted"/>
<protein>
    <submittedName>
        <fullName evidence="1">Putative endolysin</fullName>
    </submittedName>
</protein>
<dbReference type="SUPFAM" id="SSF53955">
    <property type="entry name" value="Lysozyme-like"/>
    <property type="match status" value="1"/>
</dbReference>
<dbReference type="Gene3D" id="1.10.530.10">
    <property type="match status" value="1"/>
</dbReference>
<evidence type="ECO:0000313" key="2">
    <source>
        <dbReference type="Proteomes" id="UP000297195"/>
    </source>
</evidence>
<gene>
    <name evidence="1" type="ORF">pETSU_089</name>
</gene>
<organism evidence="1 2">
    <name type="scientific">Edwardsiella phage pEt-SU</name>
    <dbReference type="NCBI Taxonomy" id="2562142"/>
    <lineage>
        <taxon>Viruses</taxon>
        <taxon>Duplodnaviria</taxon>
        <taxon>Heunggongvirae</taxon>
        <taxon>Uroviricota</taxon>
        <taxon>Caudoviricetes</taxon>
        <taxon>Chimalliviridae</taxon>
        <taxon>Petsuvirus</taxon>
        <taxon>Petsuvirus pEtSU</taxon>
    </lineage>
</organism>
<sequence>MSRQLFAMCLVIATLLGFTMTNAVASIGAAPNEYTTAIVMKRFDNMKAHLYEASKVSGFDMADLVAISSIESTLRGNVKSRHSNAAGALQYTPRTWKQDRALYAKQLGLPTNVDVYNTRANLLIGATALRNLQELLIEKSHLTKETVRIGDLYMSHLVGTNGALAIINSYSNKPINQIINVNNGNRPMYFKPNGQVRTAREFRSYLDTLVKRERSFYLKAVSSYQIAKASAPVYQHIGNDSDANDEMAVAIANTTRWVGYDFNS</sequence>
<keyword evidence="2" id="KW-1185">Reference proteome</keyword>
<name>A0A4D6DWF4_9CAUD</name>
<accession>A0A4D6DWF4</accession>
<reference evidence="1 2" key="1">
    <citation type="submission" date="2019-03" db="EMBL/GenBank/DDBJ databases">
        <authorList>
            <person name="Kim S.G."/>
            <person name="Park S.C."/>
        </authorList>
    </citation>
    <scope>NUCLEOTIDE SEQUENCE [LARGE SCALE GENOMIC DNA]</scope>
</reference>
<dbReference type="EMBL" id="MK689364">
    <property type="protein sequence ID" value="QBZ70670.1"/>
    <property type="molecule type" value="Genomic_DNA"/>
</dbReference>
<dbReference type="Proteomes" id="UP000297195">
    <property type="component" value="Segment"/>
</dbReference>
<evidence type="ECO:0000313" key="1">
    <source>
        <dbReference type="EMBL" id="QBZ70670.1"/>
    </source>
</evidence>